<evidence type="ECO:0000259" key="3">
    <source>
        <dbReference type="PROSITE" id="PS50015"/>
    </source>
</evidence>
<protein>
    <recommendedName>
        <fullName evidence="3">Saposin B-type domain-containing protein</fullName>
    </recommendedName>
</protein>
<dbReference type="InterPro" id="IPR008139">
    <property type="entry name" value="SaposinB_dom"/>
</dbReference>
<dbReference type="InterPro" id="IPR011001">
    <property type="entry name" value="Saposin-like"/>
</dbReference>
<evidence type="ECO:0000313" key="4">
    <source>
        <dbReference type="EMBL" id="CAD6192800.1"/>
    </source>
</evidence>
<keyword evidence="1" id="KW-1015">Disulfide bond</keyword>
<reference evidence="4" key="1">
    <citation type="submission" date="2020-10" db="EMBL/GenBank/DDBJ databases">
        <authorList>
            <person name="Kikuchi T."/>
        </authorList>
    </citation>
    <scope>NUCLEOTIDE SEQUENCE</scope>
    <source>
        <strain evidence="4">NKZ352</strain>
    </source>
</reference>
<evidence type="ECO:0000256" key="1">
    <source>
        <dbReference type="ARBA" id="ARBA00023157"/>
    </source>
</evidence>
<dbReference type="SUPFAM" id="SSF47862">
    <property type="entry name" value="Saposin"/>
    <property type="match status" value="2"/>
</dbReference>
<dbReference type="Proteomes" id="UP000835052">
    <property type="component" value="Unassembled WGS sequence"/>
</dbReference>
<proteinExistence type="predicted"/>
<dbReference type="PROSITE" id="PS50015">
    <property type="entry name" value="SAP_B"/>
    <property type="match status" value="2"/>
</dbReference>
<sequence length="335" mass="37663">MSVCPQTWYHLLLSFRARLLRADPPAPSVPASRLSSARRQTRVMIISLGVLMMSLQTQAYFWGSEEMESHAEKPTTVKPTPTNLGCFMCTQLLSVTKHRVGLSQNQLRSQLYDKCRVLPLVFKEQCFVFVESSLPEIYISLNYDFSTKDICVRMNLCDDKNPFAVGGPLPPLGTTAEPEERPTEEIDASEDELVEASEDRRGEAFDRSDRIGHKNVLEVLIPRTTSGYREKTTPKAVESTDHSLETRPTKPQIVETVENRLTCSFCEKLLENAKNYAVTCKTDITAFANSACAALPKGRHSDECYQLADKKIADLAKFVDQQVVDALWCAELNRC</sequence>
<dbReference type="AlphaFoldDB" id="A0A8S1HHR4"/>
<dbReference type="SMART" id="SM00741">
    <property type="entry name" value="SapB"/>
    <property type="match status" value="2"/>
</dbReference>
<dbReference type="PANTHER" id="PTHR11480">
    <property type="entry name" value="SAPOSIN-RELATED"/>
    <property type="match status" value="1"/>
</dbReference>
<dbReference type="OrthoDB" id="5803636at2759"/>
<comment type="caution">
    <text evidence="4">The sequence shown here is derived from an EMBL/GenBank/DDBJ whole genome shotgun (WGS) entry which is preliminary data.</text>
</comment>
<dbReference type="PANTHER" id="PTHR11480:SF91">
    <property type="entry name" value="SAPOSIN B-TYPE DOMAIN-CONTAINING PROTEIN"/>
    <property type="match status" value="1"/>
</dbReference>
<dbReference type="EMBL" id="CAJGYM010000030">
    <property type="protein sequence ID" value="CAD6192800.1"/>
    <property type="molecule type" value="Genomic_DNA"/>
</dbReference>
<organism evidence="4 5">
    <name type="scientific">Caenorhabditis auriculariae</name>
    <dbReference type="NCBI Taxonomy" id="2777116"/>
    <lineage>
        <taxon>Eukaryota</taxon>
        <taxon>Metazoa</taxon>
        <taxon>Ecdysozoa</taxon>
        <taxon>Nematoda</taxon>
        <taxon>Chromadorea</taxon>
        <taxon>Rhabditida</taxon>
        <taxon>Rhabditina</taxon>
        <taxon>Rhabditomorpha</taxon>
        <taxon>Rhabditoidea</taxon>
        <taxon>Rhabditidae</taxon>
        <taxon>Peloderinae</taxon>
        <taxon>Caenorhabditis</taxon>
    </lineage>
</organism>
<keyword evidence="5" id="KW-1185">Reference proteome</keyword>
<feature type="compositionally biased region" description="Acidic residues" evidence="2">
    <location>
        <begin position="185"/>
        <end position="196"/>
    </location>
</feature>
<evidence type="ECO:0000313" key="5">
    <source>
        <dbReference type="Proteomes" id="UP000835052"/>
    </source>
</evidence>
<name>A0A8S1HHR4_9PELO</name>
<feature type="domain" description="Saposin B-type" evidence="3">
    <location>
        <begin position="259"/>
        <end position="335"/>
    </location>
</feature>
<evidence type="ECO:0000256" key="2">
    <source>
        <dbReference type="SAM" id="MobiDB-lite"/>
    </source>
</evidence>
<dbReference type="InterPro" id="IPR051428">
    <property type="entry name" value="Sphingo_Act-Surfact_Prot"/>
</dbReference>
<gene>
    <name evidence="4" type="ORF">CAUJ_LOCUS8719</name>
</gene>
<feature type="domain" description="Saposin B-type" evidence="3">
    <location>
        <begin position="82"/>
        <end position="161"/>
    </location>
</feature>
<dbReference type="Gene3D" id="1.10.225.10">
    <property type="entry name" value="Saposin-like"/>
    <property type="match status" value="2"/>
</dbReference>
<accession>A0A8S1HHR4</accession>
<feature type="region of interest" description="Disordered" evidence="2">
    <location>
        <begin position="167"/>
        <end position="204"/>
    </location>
</feature>